<dbReference type="InterPro" id="IPR050205">
    <property type="entry name" value="CDPK_Ser/Thr_kinases"/>
</dbReference>
<keyword evidence="4 8" id="KW-0418">Kinase</keyword>
<dbReference type="STRING" id="1764295.A0A5B8MX73"/>
<evidence type="ECO:0000256" key="4">
    <source>
        <dbReference type="ARBA" id="ARBA00022777"/>
    </source>
</evidence>
<feature type="region of interest" description="Disordered" evidence="6">
    <location>
        <begin position="436"/>
        <end position="457"/>
    </location>
</feature>
<accession>A0A5B8MX73</accession>
<feature type="domain" description="Protein kinase" evidence="7">
    <location>
        <begin position="162"/>
        <end position="492"/>
    </location>
</feature>
<dbReference type="SUPFAM" id="SSF56112">
    <property type="entry name" value="Protein kinase-like (PK-like)"/>
    <property type="match status" value="1"/>
</dbReference>
<dbReference type="PROSITE" id="PS50011">
    <property type="entry name" value="PROTEIN_KINASE_DOM"/>
    <property type="match status" value="1"/>
</dbReference>
<dbReference type="EMBL" id="CP031046">
    <property type="protein sequence ID" value="QDZ24285.1"/>
    <property type="molecule type" value="Genomic_DNA"/>
</dbReference>
<organism evidence="8 9">
    <name type="scientific">Chloropicon primus</name>
    <dbReference type="NCBI Taxonomy" id="1764295"/>
    <lineage>
        <taxon>Eukaryota</taxon>
        <taxon>Viridiplantae</taxon>
        <taxon>Chlorophyta</taxon>
        <taxon>Chloropicophyceae</taxon>
        <taxon>Chloropicales</taxon>
        <taxon>Chloropicaceae</taxon>
        <taxon>Chloropicon</taxon>
    </lineage>
</organism>
<keyword evidence="2" id="KW-0808">Transferase</keyword>
<dbReference type="AlphaFoldDB" id="A0A5B8MX73"/>
<evidence type="ECO:0000256" key="6">
    <source>
        <dbReference type="SAM" id="MobiDB-lite"/>
    </source>
</evidence>
<gene>
    <name evidence="8" type="ORF">A3770_13p68030</name>
</gene>
<evidence type="ECO:0000256" key="3">
    <source>
        <dbReference type="ARBA" id="ARBA00022741"/>
    </source>
</evidence>
<dbReference type="GO" id="GO:0004674">
    <property type="term" value="F:protein serine/threonine kinase activity"/>
    <property type="evidence" value="ECO:0007669"/>
    <property type="project" value="UniProtKB-KW"/>
</dbReference>
<feature type="region of interest" description="Disordered" evidence="6">
    <location>
        <begin position="1"/>
        <end position="26"/>
    </location>
</feature>
<evidence type="ECO:0000313" key="8">
    <source>
        <dbReference type="EMBL" id="QDZ24285.1"/>
    </source>
</evidence>
<keyword evidence="9" id="KW-1185">Reference proteome</keyword>
<dbReference type="SMART" id="SM00220">
    <property type="entry name" value="S_TKc"/>
    <property type="match status" value="1"/>
</dbReference>
<keyword evidence="1 8" id="KW-0723">Serine/threonine-protein kinase</keyword>
<dbReference type="PANTHER" id="PTHR24349">
    <property type="entry name" value="SERINE/THREONINE-PROTEIN KINASE"/>
    <property type="match status" value="1"/>
</dbReference>
<dbReference type="InterPro" id="IPR000719">
    <property type="entry name" value="Prot_kinase_dom"/>
</dbReference>
<dbReference type="Pfam" id="PF00069">
    <property type="entry name" value="Pkinase"/>
    <property type="match status" value="1"/>
</dbReference>
<feature type="compositionally biased region" description="Low complexity" evidence="6">
    <location>
        <begin position="101"/>
        <end position="136"/>
    </location>
</feature>
<evidence type="ECO:0000259" key="7">
    <source>
        <dbReference type="PROSITE" id="PS50011"/>
    </source>
</evidence>
<sequence length="496" mass="55875">MRMRMRMTRQATGTRRNVRWTSGNGNANALTRMASERGNMGMGLGMGMGRRGVVGCRALTEIPRGKNGEWPDEEDWEKRVEEEHGGEEDETTTTKKHQHQHGTTTATAEAAAAATSGGAPPSGGEAAPPLSSASSAPPLPSSSEEEGEAFTLGWPRTLHECYDVEQEIGRGSFGVVRLARERWPVQFTSSPGGFLKQQAFAVKSIPKRPKRRTRRKRFVQGDEEEKRNAERLVQRQKEKLLGEVAFMVALNDCPYAAQLVGAYEDAKSAHLVVELCSGGDLKHLLKRRGTLTEKEASEVMFTALNFIKHCHEKGFVFSDVKPANFMLKFKLNDEGAPSGNQALVVKGIDFGCSQRIGDPSERNMLTKRTGTPAYWSPEVFMRFYDHQADVWSCGMMMYEMLMGKLPFWDDIEKCTPKEVHRGVMRGKLRFDTQEQHERVYDSLDSQEEDLSEEDYIPRTKPSPLAQDLIIRMLDKDPKARITVEEALEHPWLQQWH</sequence>
<proteinExistence type="predicted"/>
<evidence type="ECO:0000256" key="2">
    <source>
        <dbReference type="ARBA" id="ARBA00022679"/>
    </source>
</evidence>
<dbReference type="Gene3D" id="1.10.510.10">
    <property type="entry name" value="Transferase(Phosphotransferase) domain 1"/>
    <property type="match status" value="1"/>
</dbReference>
<name>A0A5B8MX73_9CHLO</name>
<protein>
    <submittedName>
        <fullName evidence="8">Serine/threonine protein kinase</fullName>
    </submittedName>
</protein>
<dbReference type="InterPro" id="IPR011009">
    <property type="entry name" value="Kinase-like_dom_sf"/>
</dbReference>
<feature type="compositionally biased region" description="Acidic residues" evidence="6">
    <location>
        <begin position="444"/>
        <end position="454"/>
    </location>
</feature>
<reference evidence="8 9" key="1">
    <citation type="submission" date="2018-07" db="EMBL/GenBank/DDBJ databases">
        <title>The complete nuclear genome of the prasinophyte Chloropicon primus (CCMP1205).</title>
        <authorList>
            <person name="Pombert J.-F."/>
            <person name="Otis C."/>
            <person name="Turmel M."/>
            <person name="Lemieux C."/>
        </authorList>
    </citation>
    <scope>NUCLEOTIDE SEQUENCE [LARGE SCALE GENOMIC DNA]</scope>
    <source>
        <strain evidence="8 9">CCMP1205</strain>
    </source>
</reference>
<dbReference type="Proteomes" id="UP000316726">
    <property type="component" value="Chromosome 13"/>
</dbReference>
<dbReference type="OrthoDB" id="526903at2759"/>
<evidence type="ECO:0000313" key="9">
    <source>
        <dbReference type="Proteomes" id="UP000316726"/>
    </source>
</evidence>
<keyword evidence="5" id="KW-0067">ATP-binding</keyword>
<keyword evidence="3" id="KW-0547">Nucleotide-binding</keyword>
<evidence type="ECO:0000256" key="5">
    <source>
        <dbReference type="ARBA" id="ARBA00022840"/>
    </source>
</evidence>
<evidence type="ECO:0000256" key="1">
    <source>
        <dbReference type="ARBA" id="ARBA00022527"/>
    </source>
</evidence>
<dbReference type="GO" id="GO:0005524">
    <property type="term" value="F:ATP binding"/>
    <property type="evidence" value="ECO:0007669"/>
    <property type="project" value="UniProtKB-KW"/>
</dbReference>
<feature type="region of interest" description="Disordered" evidence="6">
    <location>
        <begin position="63"/>
        <end position="149"/>
    </location>
</feature>